<dbReference type="AlphaFoldDB" id="A0A1D8GBM8"/>
<dbReference type="PANTHER" id="PTHR11537">
    <property type="entry name" value="VOLTAGE-GATED POTASSIUM CHANNEL"/>
    <property type="match status" value="1"/>
</dbReference>
<dbReference type="Gene3D" id="1.10.287.70">
    <property type="match status" value="1"/>
</dbReference>
<dbReference type="Pfam" id="PF00520">
    <property type="entry name" value="Ion_trans"/>
    <property type="match status" value="1"/>
</dbReference>
<keyword evidence="4 12" id="KW-0812">Transmembrane</keyword>
<dbReference type="GO" id="GO:0008076">
    <property type="term" value="C:voltage-gated potassium channel complex"/>
    <property type="evidence" value="ECO:0007669"/>
    <property type="project" value="InterPro"/>
</dbReference>
<feature type="transmembrane region" description="Helical" evidence="12">
    <location>
        <begin position="188"/>
        <end position="210"/>
    </location>
</feature>
<comment type="subcellular location">
    <subcellularLocation>
        <location evidence="1">Membrane</location>
        <topology evidence="1">Multi-pass membrane protein</topology>
    </subcellularLocation>
</comment>
<dbReference type="KEGG" id="gfe:Gferi_01090"/>
<keyword evidence="6" id="KW-0851">Voltage-gated channel</keyword>
<dbReference type="InterPro" id="IPR027359">
    <property type="entry name" value="Volt_channel_dom_sf"/>
</dbReference>
<keyword evidence="15" id="KW-1185">Reference proteome</keyword>
<evidence type="ECO:0000256" key="11">
    <source>
        <dbReference type="ARBA" id="ARBA00023303"/>
    </source>
</evidence>
<feature type="transmembrane region" description="Helical" evidence="12">
    <location>
        <begin position="68"/>
        <end position="87"/>
    </location>
</feature>
<evidence type="ECO:0000256" key="3">
    <source>
        <dbReference type="ARBA" id="ARBA00022538"/>
    </source>
</evidence>
<evidence type="ECO:0000256" key="9">
    <source>
        <dbReference type="ARBA" id="ARBA00023065"/>
    </source>
</evidence>
<evidence type="ECO:0000256" key="6">
    <source>
        <dbReference type="ARBA" id="ARBA00022882"/>
    </source>
</evidence>
<dbReference type="SUPFAM" id="SSF81324">
    <property type="entry name" value="Voltage-gated potassium channels"/>
    <property type="match status" value="1"/>
</dbReference>
<keyword evidence="11" id="KW-0407">Ion channel</keyword>
<feature type="domain" description="Ion transport" evidence="13">
    <location>
        <begin position="8"/>
        <end position="213"/>
    </location>
</feature>
<evidence type="ECO:0000256" key="5">
    <source>
        <dbReference type="ARBA" id="ARBA00022826"/>
    </source>
</evidence>
<accession>A0A1D8GBM8</accession>
<evidence type="ECO:0000313" key="14">
    <source>
        <dbReference type="EMBL" id="AOT68304.1"/>
    </source>
</evidence>
<proteinExistence type="predicted"/>
<feature type="transmembrane region" description="Helical" evidence="12">
    <location>
        <begin position="6"/>
        <end position="23"/>
    </location>
</feature>
<evidence type="ECO:0000256" key="7">
    <source>
        <dbReference type="ARBA" id="ARBA00022958"/>
    </source>
</evidence>
<dbReference type="InterPro" id="IPR028325">
    <property type="entry name" value="VG_K_chnl"/>
</dbReference>
<evidence type="ECO:0000256" key="1">
    <source>
        <dbReference type="ARBA" id="ARBA00004141"/>
    </source>
</evidence>
<keyword evidence="10 12" id="KW-0472">Membrane</keyword>
<evidence type="ECO:0000256" key="10">
    <source>
        <dbReference type="ARBA" id="ARBA00023136"/>
    </source>
</evidence>
<keyword evidence="8 12" id="KW-1133">Transmembrane helix</keyword>
<feature type="transmembrane region" description="Helical" evidence="12">
    <location>
        <begin position="160"/>
        <end position="176"/>
    </location>
</feature>
<protein>
    <recommendedName>
        <fullName evidence="13">Ion transport domain-containing protein</fullName>
    </recommendedName>
</protein>
<evidence type="ECO:0000256" key="12">
    <source>
        <dbReference type="SAM" id="Phobius"/>
    </source>
</evidence>
<dbReference type="RefSeq" id="WP_069973857.1">
    <property type="nucleotide sequence ID" value="NZ_CP017269.1"/>
</dbReference>
<keyword evidence="7" id="KW-0630">Potassium</keyword>
<dbReference type="InterPro" id="IPR005821">
    <property type="entry name" value="Ion_trans_dom"/>
</dbReference>
<name>A0A1D8GBM8_9FIRM</name>
<sequence>MIGYEIWIFLLAIIAVSITILDLNNRIIITPNSSIYWLDNGILAFFTADYFIRLAISKNKKEFFKYNILDLVAIIPYSSVFRIFRAFRLIKVIRITKAFKITRLIRGFALANKIKTRVSTFVNTNGFIYILYLTIITIVLGAIGIYFAEFKSNIKSFEDALWWSFVTATTVGYGDIAPTTTIGRMIAAILMIVGIGFISMLTGTIATFFLKVTKVSRNNQITAVVDISDLGDEKIKQVLDYIEFIRNK</sequence>
<feature type="transmembrane region" description="Helical" evidence="12">
    <location>
        <begin position="35"/>
        <end position="56"/>
    </location>
</feature>
<dbReference type="Gene3D" id="1.20.5.110">
    <property type="match status" value="1"/>
</dbReference>
<dbReference type="EMBL" id="CP017269">
    <property type="protein sequence ID" value="AOT68304.1"/>
    <property type="molecule type" value="Genomic_DNA"/>
</dbReference>
<keyword evidence="9" id="KW-0406">Ion transport</keyword>
<dbReference type="PANTHER" id="PTHR11537:SF254">
    <property type="entry name" value="POTASSIUM VOLTAGE-GATED CHANNEL PROTEIN SHAB"/>
    <property type="match status" value="1"/>
</dbReference>
<reference evidence="14 15" key="1">
    <citation type="submission" date="2016-09" db="EMBL/GenBank/DDBJ databases">
        <title>Genomic analysis reveals versatility of anaerobic energy metabolism of Geosporobacter ferrireducens IRF9 of phylum Firmicutes.</title>
        <authorList>
            <person name="Kim S.-J."/>
        </authorList>
    </citation>
    <scope>NUCLEOTIDE SEQUENCE [LARGE SCALE GENOMIC DNA]</scope>
    <source>
        <strain evidence="14 15">IRF9</strain>
    </source>
</reference>
<keyword evidence="3" id="KW-0633">Potassium transport</keyword>
<feature type="transmembrane region" description="Helical" evidence="12">
    <location>
        <begin position="127"/>
        <end position="148"/>
    </location>
</feature>
<evidence type="ECO:0000256" key="8">
    <source>
        <dbReference type="ARBA" id="ARBA00022989"/>
    </source>
</evidence>
<dbReference type="OrthoDB" id="9810759at2"/>
<evidence type="ECO:0000259" key="13">
    <source>
        <dbReference type="Pfam" id="PF00520"/>
    </source>
</evidence>
<keyword evidence="5" id="KW-0631">Potassium channel</keyword>
<evidence type="ECO:0000256" key="4">
    <source>
        <dbReference type="ARBA" id="ARBA00022692"/>
    </source>
</evidence>
<dbReference type="Gene3D" id="1.20.120.350">
    <property type="entry name" value="Voltage-gated potassium channels. Chain C"/>
    <property type="match status" value="1"/>
</dbReference>
<dbReference type="GO" id="GO:0005249">
    <property type="term" value="F:voltage-gated potassium channel activity"/>
    <property type="evidence" value="ECO:0007669"/>
    <property type="project" value="InterPro"/>
</dbReference>
<dbReference type="Proteomes" id="UP000095743">
    <property type="component" value="Chromosome"/>
</dbReference>
<evidence type="ECO:0000256" key="2">
    <source>
        <dbReference type="ARBA" id="ARBA00022448"/>
    </source>
</evidence>
<keyword evidence="2" id="KW-0813">Transport</keyword>
<dbReference type="PRINTS" id="PR00169">
    <property type="entry name" value="KCHANNEL"/>
</dbReference>
<gene>
    <name evidence="14" type="ORF">Gferi_01090</name>
</gene>
<dbReference type="GO" id="GO:0001508">
    <property type="term" value="P:action potential"/>
    <property type="evidence" value="ECO:0007669"/>
    <property type="project" value="TreeGrafter"/>
</dbReference>
<dbReference type="STRING" id="1424294.Gferi_01090"/>
<organism evidence="14 15">
    <name type="scientific">Geosporobacter ferrireducens</name>
    <dbReference type="NCBI Taxonomy" id="1424294"/>
    <lineage>
        <taxon>Bacteria</taxon>
        <taxon>Bacillati</taxon>
        <taxon>Bacillota</taxon>
        <taxon>Clostridia</taxon>
        <taxon>Peptostreptococcales</taxon>
        <taxon>Thermotaleaceae</taxon>
        <taxon>Geosporobacter</taxon>
    </lineage>
</organism>
<evidence type="ECO:0000313" key="15">
    <source>
        <dbReference type="Proteomes" id="UP000095743"/>
    </source>
</evidence>